<proteinExistence type="predicted"/>
<dbReference type="AlphaFoldDB" id="A0A0L8VB43"/>
<sequence>MNMKYRKEIVKLILIAIPLIGFIAYGFIVVNKENKKLEKDPAHTYGIIIKKYIGAKARDYVKYEYKINGQIYLGDKNYMPHKELIRIGDTCEVIYAKSDPEISKLIENDDGTIKIRKSNELKGFNLK</sequence>
<organism evidence="2 3">
    <name type="scientific">Sunxiuqinia dokdonensis</name>
    <dbReference type="NCBI Taxonomy" id="1409788"/>
    <lineage>
        <taxon>Bacteria</taxon>
        <taxon>Pseudomonadati</taxon>
        <taxon>Bacteroidota</taxon>
        <taxon>Bacteroidia</taxon>
        <taxon>Marinilabiliales</taxon>
        <taxon>Prolixibacteraceae</taxon>
        <taxon>Sunxiuqinia</taxon>
    </lineage>
</organism>
<comment type="caution">
    <text evidence="2">The sequence shown here is derived from an EMBL/GenBank/DDBJ whole genome shotgun (WGS) entry which is preliminary data.</text>
</comment>
<evidence type="ECO:0000313" key="2">
    <source>
        <dbReference type="EMBL" id="KOH45671.1"/>
    </source>
</evidence>
<feature type="transmembrane region" description="Helical" evidence="1">
    <location>
        <begin position="12"/>
        <end position="30"/>
    </location>
</feature>
<keyword evidence="1" id="KW-1133">Transmembrane helix</keyword>
<accession>A0A0L8VB43</accession>
<name>A0A0L8VB43_9BACT</name>
<keyword evidence="1" id="KW-0812">Transmembrane</keyword>
<protein>
    <submittedName>
        <fullName evidence="2">Uncharacterized protein</fullName>
    </submittedName>
</protein>
<gene>
    <name evidence="2" type="ORF">NC99_15120</name>
</gene>
<evidence type="ECO:0000313" key="3">
    <source>
        <dbReference type="Proteomes" id="UP000036958"/>
    </source>
</evidence>
<reference evidence="3" key="1">
    <citation type="submission" date="2015-07" db="EMBL/GenBank/DDBJ databases">
        <title>Genome sequencing of Sunxiuqinia dokdonensis strain SK.</title>
        <authorList>
            <person name="Ahn S."/>
            <person name="Kim B.-C."/>
        </authorList>
    </citation>
    <scope>NUCLEOTIDE SEQUENCE [LARGE SCALE GENOMIC DNA]</scope>
    <source>
        <strain evidence="3">SK</strain>
    </source>
</reference>
<dbReference type="Proteomes" id="UP000036958">
    <property type="component" value="Unassembled WGS sequence"/>
</dbReference>
<keyword evidence="1" id="KW-0472">Membrane</keyword>
<keyword evidence="3" id="KW-1185">Reference proteome</keyword>
<evidence type="ECO:0000256" key="1">
    <source>
        <dbReference type="SAM" id="Phobius"/>
    </source>
</evidence>
<dbReference type="EMBL" id="LGIA01000080">
    <property type="protein sequence ID" value="KOH45671.1"/>
    <property type="molecule type" value="Genomic_DNA"/>
</dbReference>